<dbReference type="SMART" id="SM00268">
    <property type="entry name" value="ACTIN"/>
    <property type="match status" value="1"/>
</dbReference>
<gene>
    <name evidence="2" type="ORF">KIPB_004183</name>
    <name evidence="3" type="ORF">KIPB_004617</name>
    <name evidence="4" type="ORF">KIPB_007376</name>
</gene>
<proteinExistence type="inferred from homology"/>
<name>A0A9K3GHY2_9EUKA</name>
<reference evidence="2" key="1">
    <citation type="submission" date="2016-10" db="EMBL/GenBank/DDBJ databases">
        <authorList>
            <person name="Tanifuji G."/>
            <person name="Kume K."/>
            <person name="Nakayama T."/>
            <person name="Takabayashi S."/>
            <person name="Hashimoto T."/>
        </authorList>
    </citation>
    <scope>NUCLEOTIDE SEQUENCE</scope>
    <source>
        <strain evidence="2">NY0173</strain>
    </source>
</reference>
<dbReference type="EMBL" id="BDIP01000998">
    <property type="protein sequence ID" value="GIQ83313.1"/>
    <property type="molecule type" value="Genomic_DNA"/>
</dbReference>
<keyword evidence="5" id="KW-1185">Reference proteome</keyword>
<dbReference type="InterPro" id="IPR004000">
    <property type="entry name" value="Actin"/>
</dbReference>
<dbReference type="OrthoDB" id="9925380at2759"/>
<dbReference type="PANTHER" id="PTHR11937">
    <property type="entry name" value="ACTIN"/>
    <property type="match status" value="1"/>
</dbReference>
<protein>
    <submittedName>
        <fullName evidence="2">Actin family protein</fullName>
    </submittedName>
</protein>
<dbReference type="PRINTS" id="PR00190">
    <property type="entry name" value="ACTIN"/>
</dbReference>
<dbReference type="EMBL" id="BDIP01000870">
    <property type="protein sequence ID" value="GIQ82950.1"/>
    <property type="molecule type" value="Genomic_DNA"/>
</dbReference>
<comment type="similarity">
    <text evidence="1">Belongs to the actin family.</text>
</comment>
<dbReference type="Gene3D" id="3.30.420.40">
    <property type="match status" value="2"/>
</dbReference>
<dbReference type="Proteomes" id="UP000265618">
    <property type="component" value="Unassembled WGS sequence"/>
</dbReference>
<evidence type="ECO:0000313" key="3">
    <source>
        <dbReference type="EMBL" id="GIQ83313.1"/>
    </source>
</evidence>
<dbReference type="Pfam" id="PF00022">
    <property type="entry name" value="Actin"/>
    <property type="match status" value="1"/>
</dbReference>
<dbReference type="Gene3D" id="3.90.640.10">
    <property type="entry name" value="Actin, Chain A, domain 4"/>
    <property type="match status" value="1"/>
</dbReference>
<dbReference type="CDD" id="cd10169">
    <property type="entry name" value="ASKHA_NBD_actin-like"/>
    <property type="match status" value="1"/>
</dbReference>
<evidence type="ECO:0000313" key="5">
    <source>
        <dbReference type="Proteomes" id="UP000265618"/>
    </source>
</evidence>
<reference evidence="2 5" key="2">
    <citation type="journal article" date="2018" name="PLoS ONE">
        <title>The draft genome of Kipferlia bialata reveals reductive genome evolution in fornicate parasites.</title>
        <authorList>
            <person name="Tanifuji G."/>
            <person name="Takabayashi S."/>
            <person name="Kume K."/>
            <person name="Takagi M."/>
            <person name="Nakayama T."/>
            <person name="Kamikawa R."/>
            <person name="Inagaki Y."/>
            <person name="Hashimoto T."/>
        </authorList>
    </citation>
    <scope>NUCLEOTIDE SEQUENCE [LARGE SCALE GENOMIC DNA]</scope>
    <source>
        <strain evidence="2">NY0173</strain>
    </source>
</reference>
<evidence type="ECO:0000313" key="2">
    <source>
        <dbReference type="EMBL" id="GIQ82950.1"/>
    </source>
</evidence>
<evidence type="ECO:0000313" key="4">
    <source>
        <dbReference type="EMBL" id="GIQ85668.1"/>
    </source>
</evidence>
<evidence type="ECO:0000256" key="1">
    <source>
        <dbReference type="RuleBase" id="RU000487"/>
    </source>
</evidence>
<accession>A0A9K3GHY2</accession>
<comment type="caution">
    <text evidence="2">The sequence shown here is derived from an EMBL/GenBank/DDBJ whole genome shotgun (WGS) entry which is preliminary data.</text>
</comment>
<organism evidence="2 5">
    <name type="scientific">Kipferlia bialata</name>
    <dbReference type="NCBI Taxonomy" id="797122"/>
    <lineage>
        <taxon>Eukaryota</taxon>
        <taxon>Metamonada</taxon>
        <taxon>Carpediemonas-like organisms</taxon>
        <taxon>Kipferlia</taxon>
    </lineage>
</organism>
<dbReference type="EMBL" id="BDIP01002067">
    <property type="protein sequence ID" value="GIQ85668.1"/>
    <property type="molecule type" value="Genomic_DNA"/>
</dbReference>
<dbReference type="InterPro" id="IPR043129">
    <property type="entry name" value="ATPase_NBD"/>
</dbReference>
<dbReference type="AlphaFoldDB" id="A0A9K3GHY2"/>
<dbReference type="SUPFAM" id="SSF53067">
    <property type="entry name" value="Actin-like ATPase domain"/>
    <property type="match status" value="2"/>
</dbReference>
<sequence>MDDVEVIQVSLGTDTVKAGVCGDDAPRLVMPSMVTERVGNQQPGIVYPDPAHPHVVPEGIPLMHRQRVDSWDGAKMMIESCYQQMDIPIRGGSCLMPVGIQTTLSDVAELCRIGLEDLSLSSMAFSMESSLALYGNGRCTGLCVDIGHGGTQISSIYEGYKVCRDVWLPIGGLSVQDAYYQDLYPMAEDARVRTDYRKMREGAYRVNPQSSGNHHPNNHGNVSFCLAEDNTPTLAGTGPTLPMEVAYSDIFRPSRSLPDGVQVIDEWAVRQAGHTAAETLFAPHVDSQGVSQAVLDVLSRSDYDCKRDLLRNIVLVGGCTRVEGVPARIGHDVGAVYTKAEVKVVASTERQYSTWVGGSIEGSLTSFEGRCITRAAYEEQGERLLIEKCPQFNEPDGSGNR</sequence>